<evidence type="ECO:0000256" key="1">
    <source>
        <dbReference type="ARBA" id="ARBA00022801"/>
    </source>
</evidence>
<dbReference type="SUPFAM" id="SSF53756">
    <property type="entry name" value="UDP-Glycosyltransferase/glycogen phosphorylase"/>
    <property type="match status" value="1"/>
</dbReference>
<dbReference type="CDD" id="cd02651">
    <property type="entry name" value="nuc_hydro_IU_UC_XIUA"/>
    <property type="match status" value="1"/>
</dbReference>
<dbReference type="AlphaFoldDB" id="A0A066YLP7"/>
<evidence type="ECO:0000256" key="2">
    <source>
        <dbReference type="ARBA" id="ARBA00023295"/>
    </source>
</evidence>
<keyword evidence="2" id="KW-0326">Glycosidase</keyword>
<keyword evidence="6" id="KW-1185">Reference proteome</keyword>
<feature type="compositionally biased region" description="Low complexity" evidence="3">
    <location>
        <begin position="101"/>
        <end position="118"/>
    </location>
</feature>
<dbReference type="PANTHER" id="PTHR12304">
    <property type="entry name" value="INOSINE-URIDINE PREFERRING NUCLEOSIDE HYDROLASE"/>
    <property type="match status" value="1"/>
</dbReference>
<dbReference type="SUPFAM" id="SSF53590">
    <property type="entry name" value="Nucleoside hydrolase"/>
    <property type="match status" value="1"/>
</dbReference>
<evidence type="ECO:0000313" key="6">
    <source>
        <dbReference type="Proteomes" id="UP000027178"/>
    </source>
</evidence>
<dbReference type="HOGENOM" id="CLU_036838_2_2_11"/>
<dbReference type="EMBL" id="JNBY01000160">
    <property type="protein sequence ID" value="KDN80839.1"/>
    <property type="molecule type" value="Genomic_DNA"/>
</dbReference>
<dbReference type="PANTHER" id="PTHR12304:SF4">
    <property type="entry name" value="URIDINE NUCLEOSIDASE"/>
    <property type="match status" value="1"/>
</dbReference>
<evidence type="ECO:0000256" key="3">
    <source>
        <dbReference type="SAM" id="MobiDB-lite"/>
    </source>
</evidence>
<accession>A0A066YLP7</accession>
<protein>
    <recommendedName>
        <fullName evidence="4">Inosine/uridine-preferring nucleoside hydrolase domain-containing protein</fullName>
    </recommendedName>
</protein>
<comment type="caution">
    <text evidence="5">The sequence shown here is derived from an EMBL/GenBank/DDBJ whole genome shotgun (WGS) entry which is preliminary data.</text>
</comment>
<dbReference type="InterPro" id="IPR023186">
    <property type="entry name" value="IUNH"/>
</dbReference>
<proteinExistence type="predicted"/>
<dbReference type="InterPro" id="IPR001910">
    <property type="entry name" value="Inosine/uridine_hydrolase_dom"/>
</dbReference>
<gene>
    <name evidence="5" type="ORF">KCH_74740</name>
</gene>
<dbReference type="Gene3D" id="3.40.50.2000">
    <property type="entry name" value="Glycogen Phosphorylase B"/>
    <property type="match status" value="1"/>
</dbReference>
<dbReference type="InterPro" id="IPR036452">
    <property type="entry name" value="Ribo_hydro-like"/>
</dbReference>
<dbReference type="Pfam" id="PF01156">
    <property type="entry name" value="IU_nuc_hydro"/>
    <property type="match status" value="1"/>
</dbReference>
<name>A0A066YLP7_9ACTN</name>
<dbReference type="eggNOG" id="COG1957">
    <property type="taxonomic scope" value="Bacteria"/>
</dbReference>
<sequence>MRRAETWRDKGRLHFTHYRPEQSWSAVRAAGVIVHPTVDHGAHGEPFSLSVAQAVICHRRIVASDSGNLPALLAGYSAAEIVPAGDARAVTGALRRALDAPRSSRPRPTWRWPGACGSPSPPPAGSTCPSTAPSPPPPDPEVPVSTPIILDCDPGHDDAMAILLAVGDPRVELKAVTTSAGNQTVEKTAMNARRMCSLARAFDVPVAAGYPKPLTGTLLIGDDVHGETGLDGWEFPEPEVPLQSAHAVDLIHDLLVDSPEPITLVVTGPQTNIAGLFARHPDDRARIKEIVCMGGATHRGNTTPYAEYNILVDPEAAHEVLASGVPITYCGLNVTHQAPVTSEVMQRILDVGTHISKVSASLLGFRSSTYDQIWDLPDAPLHDPVAIARVLDPTLVDCVEAPVSIELRGEFTRGATVVDLYGVTGRTPNAKVATHLDTERFWDVFMKALTALG</sequence>
<dbReference type="GO" id="GO:0008477">
    <property type="term" value="F:purine nucleosidase activity"/>
    <property type="evidence" value="ECO:0007669"/>
    <property type="project" value="TreeGrafter"/>
</dbReference>
<organism evidence="5 6">
    <name type="scientific">Kitasatospora cheerisanensis KCTC 2395</name>
    <dbReference type="NCBI Taxonomy" id="1348663"/>
    <lineage>
        <taxon>Bacteria</taxon>
        <taxon>Bacillati</taxon>
        <taxon>Actinomycetota</taxon>
        <taxon>Actinomycetes</taxon>
        <taxon>Kitasatosporales</taxon>
        <taxon>Streptomycetaceae</taxon>
        <taxon>Kitasatospora</taxon>
    </lineage>
</organism>
<dbReference type="GO" id="GO:0006152">
    <property type="term" value="P:purine nucleoside catabolic process"/>
    <property type="evidence" value="ECO:0007669"/>
    <property type="project" value="TreeGrafter"/>
</dbReference>
<dbReference type="PATRIC" id="fig|1348663.4.peg.7222"/>
<keyword evidence="1" id="KW-0378">Hydrolase</keyword>
<dbReference type="Gene3D" id="3.90.245.10">
    <property type="entry name" value="Ribonucleoside hydrolase-like"/>
    <property type="match status" value="1"/>
</dbReference>
<dbReference type="GO" id="GO:0005829">
    <property type="term" value="C:cytosol"/>
    <property type="evidence" value="ECO:0007669"/>
    <property type="project" value="TreeGrafter"/>
</dbReference>
<feature type="compositionally biased region" description="Pro residues" evidence="3">
    <location>
        <begin position="132"/>
        <end position="141"/>
    </location>
</feature>
<dbReference type="Proteomes" id="UP000027178">
    <property type="component" value="Unassembled WGS sequence"/>
</dbReference>
<feature type="region of interest" description="Disordered" evidence="3">
    <location>
        <begin position="96"/>
        <end position="145"/>
    </location>
</feature>
<evidence type="ECO:0000259" key="4">
    <source>
        <dbReference type="Pfam" id="PF01156"/>
    </source>
</evidence>
<reference evidence="5 6" key="1">
    <citation type="submission" date="2014-05" db="EMBL/GenBank/DDBJ databases">
        <title>Draft Genome Sequence of Kitasatospora cheerisanensis KCTC 2395.</title>
        <authorList>
            <person name="Nam D.H."/>
        </authorList>
    </citation>
    <scope>NUCLEOTIDE SEQUENCE [LARGE SCALE GENOMIC DNA]</scope>
    <source>
        <strain evidence="5 6">KCTC 2395</strain>
    </source>
</reference>
<evidence type="ECO:0000313" key="5">
    <source>
        <dbReference type="EMBL" id="KDN80839.1"/>
    </source>
</evidence>
<feature type="domain" description="Inosine/uridine-preferring nucleoside hydrolase" evidence="4">
    <location>
        <begin position="148"/>
        <end position="443"/>
    </location>
</feature>